<evidence type="ECO:0000313" key="2">
    <source>
        <dbReference type="Proteomes" id="UP000008461"/>
    </source>
</evidence>
<name>F4KZ43_HALH1</name>
<dbReference type="STRING" id="760192.Halhy_5874"/>
<keyword evidence="2" id="KW-1185">Reference proteome</keyword>
<organism evidence="1 2">
    <name type="scientific">Haliscomenobacter hydrossis (strain ATCC 27775 / DSM 1100 / LMG 10767 / O)</name>
    <dbReference type="NCBI Taxonomy" id="760192"/>
    <lineage>
        <taxon>Bacteria</taxon>
        <taxon>Pseudomonadati</taxon>
        <taxon>Bacteroidota</taxon>
        <taxon>Saprospiria</taxon>
        <taxon>Saprospirales</taxon>
        <taxon>Haliscomenobacteraceae</taxon>
        <taxon>Haliscomenobacter</taxon>
    </lineage>
</organism>
<dbReference type="EMBL" id="CP002691">
    <property type="protein sequence ID" value="AEE53697.1"/>
    <property type="molecule type" value="Genomic_DNA"/>
</dbReference>
<accession>F4KZ43</accession>
<dbReference type="HOGENOM" id="CLU_3252374_0_0_10"/>
<dbReference type="KEGG" id="hhy:Halhy_5874"/>
<reference evidence="1 2" key="1">
    <citation type="journal article" date="2011" name="Stand. Genomic Sci.">
        <title>Complete genome sequence of Haliscomenobacter hydrossis type strain (O).</title>
        <authorList>
            <consortium name="US DOE Joint Genome Institute (JGI-PGF)"/>
            <person name="Daligault H."/>
            <person name="Lapidus A."/>
            <person name="Zeytun A."/>
            <person name="Nolan M."/>
            <person name="Lucas S."/>
            <person name="Del Rio T.G."/>
            <person name="Tice H."/>
            <person name="Cheng J.F."/>
            <person name="Tapia R."/>
            <person name="Han C."/>
            <person name="Goodwin L."/>
            <person name="Pitluck S."/>
            <person name="Liolios K."/>
            <person name="Pagani I."/>
            <person name="Ivanova N."/>
            <person name="Huntemann M."/>
            <person name="Mavromatis K."/>
            <person name="Mikhailova N."/>
            <person name="Pati A."/>
            <person name="Chen A."/>
            <person name="Palaniappan K."/>
            <person name="Land M."/>
            <person name="Hauser L."/>
            <person name="Brambilla E.M."/>
            <person name="Rohde M."/>
            <person name="Verbarg S."/>
            <person name="Goker M."/>
            <person name="Bristow J."/>
            <person name="Eisen J.A."/>
            <person name="Markowitz V."/>
            <person name="Hugenholtz P."/>
            <person name="Kyrpides N.C."/>
            <person name="Klenk H.P."/>
            <person name="Woyke T."/>
        </authorList>
    </citation>
    <scope>NUCLEOTIDE SEQUENCE [LARGE SCALE GENOMIC DNA]</scope>
    <source>
        <strain evidence="2">ATCC 27775 / DSM 1100 / LMG 10767 / O</strain>
    </source>
</reference>
<proteinExistence type="predicted"/>
<evidence type="ECO:0000313" key="1">
    <source>
        <dbReference type="EMBL" id="AEE53697.1"/>
    </source>
</evidence>
<dbReference type="Proteomes" id="UP000008461">
    <property type="component" value="Chromosome"/>
</dbReference>
<dbReference type="AlphaFoldDB" id="F4KZ43"/>
<protein>
    <submittedName>
        <fullName evidence="1">Uncharacterized protein</fullName>
    </submittedName>
</protein>
<gene>
    <name evidence="1" type="ordered locus">Halhy_5874</name>
</gene>
<sequence>MNYTFCGLVRIFLIFLNHQIPSSLLLQRSSRFSILSSDFIYN</sequence>
<reference key="2">
    <citation type="submission" date="2011-04" db="EMBL/GenBank/DDBJ databases">
        <title>Complete sequence of chromosome of Haliscomenobacter hydrossis DSM 1100.</title>
        <authorList>
            <consortium name="US DOE Joint Genome Institute (JGI-PGF)"/>
            <person name="Lucas S."/>
            <person name="Han J."/>
            <person name="Lapidus A."/>
            <person name="Bruce D."/>
            <person name="Goodwin L."/>
            <person name="Pitluck S."/>
            <person name="Peters L."/>
            <person name="Kyrpides N."/>
            <person name="Mavromatis K."/>
            <person name="Ivanova N."/>
            <person name="Ovchinnikova G."/>
            <person name="Pagani I."/>
            <person name="Daligault H."/>
            <person name="Detter J.C."/>
            <person name="Han C."/>
            <person name="Land M."/>
            <person name="Hauser L."/>
            <person name="Markowitz V."/>
            <person name="Cheng J.-F."/>
            <person name="Hugenholtz P."/>
            <person name="Woyke T."/>
            <person name="Wu D."/>
            <person name="Verbarg S."/>
            <person name="Frueling A."/>
            <person name="Brambilla E."/>
            <person name="Klenk H.-P."/>
            <person name="Eisen J.A."/>
        </authorList>
    </citation>
    <scope>NUCLEOTIDE SEQUENCE</scope>
    <source>
        <strain>DSM 1100</strain>
    </source>
</reference>